<dbReference type="Pfam" id="PF12158">
    <property type="entry name" value="DUF3592"/>
    <property type="match status" value="1"/>
</dbReference>
<comment type="caution">
    <text evidence="2">The sequence shown here is derived from an EMBL/GenBank/DDBJ whole genome shotgun (WGS) entry which is preliminary data.</text>
</comment>
<keyword evidence="3" id="KW-1185">Reference proteome</keyword>
<evidence type="ECO:0000313" key="3">
    <source>
        <dbReference type="Proteomes" id="UP001595952"/>
    </source>
</evidence>
<proteinExistence type="predicted"/>
<reference evidence="3" key="1">
    <citation type="journal article" date="2019" name="Int. J. Syst. Evol. Microbiol.">
        <title>The Global Catalogue of Microorganisms (GCM) 10K type strain sequencing project: providing services to taxonomists for standard genome sequencing and annotation.</title>
        <authorList>
            <consortium name="The Broad Institute Genomics Platform"/>
            <consortium name="The Broad Institute Genome Sequencing Center for Infectious Disease"/>
            <person name="Wu L."/>
            <person name="Ma J."/>
        </authorList>
    </citation>
    <scope>NUCLEOTIDE SEQUENCE [LARGE SCALE GENOMIC DNA]</scope>
    <source>
        <strain evidence="3">CCUG 55995</strain>
    </source>
</reference>
<sequence>MAGLIVLTALMVFLITLTMVVPSVSALQVYASAHQWRTTDAVVTTSWADCPGRHTRQAPANCAVEYRYRFAGREHKAGTVGFDGGRVNGNIKQHCLTFVDHPLPQVGEQIMISVDPRRPERAVYLPAFPTQARHDLIVGACSS</sequence>
<gene>
    <name evidence="2" type="ORF">ACFO0D_17855</name>
</gene>
<evidence type="ECO:0000313" key="2">
    <source>
        <dbReference type="EMBL" id="MFC4640197.1"/>
    </source>
</evidence>
<organism evidence="2 3">
    <name type="scientific">Deinococcus hohokamensis</name>
    <dbReference type="NCBI Taxonomy" id="309883"/>
    <lineage>
        <taxon>Bacteria</taxon>
        <taxon>Thermotogati</taxon>
        <taxon>Deinococcota</taxon>
        <taxon>Deinococci</taxon>
        <taxon>Deinococcales</taxon>
        <taxon>Deinococcaceae</taxon>
        <taxon>Deinococcus</taxon>
    </lineage>
</organism>
<dbReference type="InterPro" id="IPR021994">
    <property type="entry name" value="DUF3592"/>
</dbReference>
<dbReference type="Proteomes" id="UP001595952">
    <property type="component" value="Unassembled WGS sequence"/>
</dbReference>
<accession>A0ABV9IDP8</accession>
<feature type="domain" description="DUF3592" evidence="1">
    <location>
        <begin position="41"/>
        <end position="126"/>
    </location>
</feature>
<dbReference type="EMBL" id="JBHSEI010000015">
    <property type="protein sequence ID" value="MFC4640197.1"/>
    <property type="molecule type" value="Genomic_DNA"/>
</dbReference>
<evidence type="ECO:0000259" key="1">
    <source>
        <dbReference type="Pfam" id="PF12158"/>
    </source>
</evidence>
<protein>
    <submittedName>
        <fullName evidence="2">DUF3592 domain-containing protein</fullName>
    </submittedName>
</protein>
<name>A0ABV9IDP8_9DEIO</name>
<dbReference type="RefSeq" id="WP_380063182.1">
    <property type="nucleotide sequence ID" value="NZ_JBHSEI010000015.1"/>
</dbReference>